<dbReference type="SMART" id="SM00671">
    <property type="entry name" value="SEL1"/>
    <property type="match status" value="3"/>
</dbReference>
<dbReference type="InterPro" id="IPR000719">
    <property type="entry name" value="Prot_kinase_dom"/>
</dbReference>
<evidence type="ECO:0000313" key="3">
    <source>
        <dbReference type="EMBL" id="CAG8565582.1"/>
    </source>
</evidence>
<keyword evidence="1" id="KW-0067">ATP-binding</keyword>
<proteinExistence type="predicted"/>
<keyword evidence="4" id="KW-1185">Reference proteome</keyword>
<dbReference type="CDD" id="cd21037">
    <property type="entry name" value="MLKL_NTD"/>
    <property type="match status" value="1"/>
</dbReference>
<dbReference type="GO" id="GO:0005524">
    <property type="term" value="F:ATP binding"/>
    <property type="evidence" value="ECO:0007669"/>
    <property type="project" value="UniProtKB-UniRule"/>
</dbReference>
<dbReference type="Pfam" id="PF08238">
    <property type="entry name" value="Sel1"/>
    <property type="match status" value="3"/>
</dbReference>
<sequence>MDTVEDWYQTSINEYKLNEIPFDEFSDRKRIGGGGFGTIFKYVWNKSSEPKMVALKGVYVDVEDDNACINNFINEVKLISNANHPRIIKFYGISHDEDEGLYYLVLELADGGNLREHLFKKRMVIQWADRIKFATQITEGISYLHNELKISHQYALVALDIITSDLREKPVIGTPISFMQLYSECWNTHPDRRPTAIQILERLKTISIEKVYDSIEKEVPSNIIESDIFSSSVLLDSNAIIDSQSMTTTSRVVNVTSEINSNLDAGNAVQPLIRDVATVIEETNRIYENVTYNKNICTSLMDRVVAAEFALKTLEIKKKFYEQNFRNGEYYTALVHFVNVMKEISQFMNNLSTLSDFKKLTIDNLVEDRFKRLSSEFENVMNELKFSIPKFDEQEKFDQKGLKSDLEEMSNLLERVEGGARNINEILQEVLIIKEQSFFDKKIKVTQIDLKELFDPLVGKLSDTRGDKQPPLVKKIFRGNEVACKPIMDDDISESQEIQVLSKSKDSPNIIKFYGLSKISGHQVMVFEWAELGTLQEVYNKYDIAWHSKIQIALDICRGLVFLHSCEILHHDIRCANILMTSRLEAKISNFKYVRFDSMQTSNMTKCLTDVVRWMAPEKMRHNNKNPMRYTYKCEIFSFGMLLWELAFEKIPYENMDTVQIMEHVLMGKREKISLGFGSPNIQKLQQAVIKIITTSWQQDANSRITLAEIFLKLDKLSTDYTSSPSLLSEGTINLDGQPPVQFEIPSILSLEEGIEAHKKKDYITAWKCFQDHAYLDSITAKYWMGYYLIEGYPSGVKDLVKASQLFKEAADCGIVDAQLRYAFSLFNTPGVKFDREIFLEYLIKAADNGSDIARYHLGDLYLNGKLGFQKDEELGKKYLKSAALGNHPKAIEVLKNIGIISS</sequence>
<evidence type="ECO:0000313" key="4">
    <source>
        <dbReference type="Proteomes" id="UP000789342"/>
    </source>
</evidence>
<dbReference type="PROSITE" id="PS50011">
    <property type="entry name" value="PROTEIN_KINASE_DOM"/>
    <property type="match status" value="2"/>
</dbReference>
<dbReference type="GO" id="GO:0004674">
    <property type="term" value="F:protein serine/threonine kinase activity"/>
    <property type="evidence" value="ECO:0007669"/>
    <property type="project" value="TreeGrafter"/>
</dbReference>
<dbReference type="InterPro" id="IPR011990">
    <property type="entry name" value="TPR-like_helical_dom_sf"/>
</dbReference>
<dbReference type="Pfam" id="PF07714">
    <property type="entry name" value="PK_Tyr_Ser-Thr"/>
    <property type="match status" value="2"/>
</dbReference>
<dbReference type="InterPro" id="IPR059179">
    <property type="entry name" value="MLKL-like_MCAfunc"/>
</dbReference>
<comment type="caution">
    <text evidence="3">The sequence shown here is derived from an EMBL/GenBank/DDBJ whole genome shotgun (WGS) entry which is preliminary data.</text>
</comment>
<dbReference type="SUPFAM" id="SSF56112">
    <property type="entry name" value="Protein kinase-like (PK-like)"/>
    <property type="match status" value="2"/>
</dbReference>
<dbReference type="InterPro" id="IPR017441">
    <property type="entry name" value="Protein_kinase_ATP_BS"/>
</dbReference>
<gene>
    <name evidence="3" type="ORF">AMORRO_LOCUS6223</name>
</gene>
<dbReference type="GO" id="GO:0007166">
    <property type="term" value="P:cell surface receptor signaling pathway"/>
    <property type="evidence" value="ECO:0007669"/>
    <property type="project" value="InterPro"/>
</dbReference>
<dbReference type="InterPro" id="IPR006597">
    <property type="entry name" value="Sel1-like"/>
</dbReference>
<dbReference type="InterPro" id="IPR036537">
    <property type="entry name" value="Adaptor_Cbl_N_dom_sf"/>
</dbReference>
<dbReference type="InterPro" id="IPR001245">
    <property type="entry name" value="Ser-Thr/Tyr_kinase_cat_dom"/>
</dbReference>
<dbReference type="OrthoDB" id="4062651at2759"/>
<evidence type="ECO:0000259" key="2">
    <source>
        <dbReference type="PROSITE" id="PS50011"/>
    </source>
</evidence>
<dbReference type="Gene3D" id="1.25.40.10">
    <property type="entry name" value="Tetratricopeptide repeat domain"/>
    <property type="match status" value="1"/>
</dbReference>
<dbReference type="Gene3D" id="1.10.510.10">
    <property type="entry name" value="Transferase(Phosphotransferase) domain 1"/>
    <property type="match status" value="2"/>
</dbReference>
<protein>
    <submittedName>
        <fullName evidence="3">14116_t:CDS:1</fullName>
    </submittedName>
</protein>
<feature type="domain" description="Protein kinase" evidence="2">
    <location>
        <begin position="25"/>
        <end position="371"/>
    </location>
</feature>
<accession>A0A9N9BH28</accession>
<dbReference type="PROSITE" id="PS00109">
    <property type="entry name" value="PROTEIN_KINASE_TYR"/>
    <property type="match status" value="1"/>
</dbReference>
<dbReference type="InterPro" id="IPR011009">
    <property type="entry name" value="Kinase-like_dom_sf"/>
</dbReference>
<feature type="domain" description="Protein kinase" evidence="2">
    <location>
        <begin position="459"/>
        <end position="727"/>
    </location>
</feature>
<organism evidence="3 4">
    <name type="scientific">Acaulospora morrowiae</name>
    <dbReference type="NCBI Taxonomy" id="94023"/>
    <lineage>
        <taxon>Eukaryota</taxon>
        <taxon>Fungi</taxon>
        <taxon>Fungi incertae sedis</taxon>
        <taxon>Mucoromycota</taxon>
        <taxon>Glomeromycotina</taxon>
        <taxon>Glomeromycetes</taxon>
        <taxon>Diversisporales</taxon>
        <taxon>Acaulosporaceae</taxon>
        <taxon>Acaulospora</taxon>
    </lineage>
</organism>
<feature type="binding site" evidence="1">
    <location>
        <position position="56"/>
    </location>
    <ligand>
        <name>ATP</name>
        <dbReference type="ChEBI" id="CHEBI:30616"/>
    </ligand>
</feature>
<keyword evidence="1" id="KW-0547">Nucleotide-binding</keyword>
<dbReference type="PANTHER" id="PTHR44329">
    <property type="entry name" value="SERINE/THREONINE-PROTEIN KINASE TNNI3K-RELATED"/>
    <property type="match status" value="1"/>
</dbReference>
<dbReference type="EMBL" id="CAJVPV010004050">
    <property type="protein sequence ID" value="CAG8565582.1"/>
    <property type="molecule type" value="Genomic_DNA"/>
</dbReference>
<evidence type="ECO:0000256" key="1">
    <source>
        <dbReference type="PROSITE-ProRule" id="PRU10141"/>
    </source>
</evidence>
<dbReference type="Proteomes" id="UP000789342">
    <property type="component" value="Unassembled WGS sequence"/>
</dbReference>
<dbReference type="AlphaFoldDB" id="A0A9N9BH28"/>
<dbReference type="InterPro" id="IPR051681">
    <property type="entry name" value="Ser/Thr_Kinases-Pseudokinases"/>
</dbReference>
<reference evidence="3" key="1">
    <citation type="submission" date="2021-06" db="EMBL/GenBank/DDBJ databases">
        <authorList>
            <person name="Kallberg Y."/>
            <person name="Tangrot J."/>
            <person name="Rosling A."/>
        </authorList>
    </citation>
    <scope>NUCLEOTIDE SEQUENCE</scope>
    <source>
        <strain evidence="3">CL551</strain>
    </source>
</reference>
<dbReference type="Gene3D" id="1.20.930.20">
    <property type="entry name" value="Adaptor protein Cbl, N-terminal domain"/>
    <property type="match status" value="1"/>
</dbReference>
<dbReference type="SUPFAM" id="SSF81901">
    <property type="entry name" value="HCP-like"/>
    <property type="match status" value="1"/>
</dbReference>
<name>A0A9N9BH28_9GLOM</name>
<dbReference type="PROSITE" id="PS00107">
    <property type="entry name" value="PROTEIN_KINASE_ATP"/>
    <property type="match status" value="1"/>
</dbReference>
<dbReference type="InterPro" id="IPR008266">
    <property type="entry name" value="Tyr_kinase_AS"/>
</dbReference>